<evidence type="ECO:0000313" key="4">
    <source>
        <dbReference type="EnsemblPlants" id="MELO3C027418.2.1"/>
    </source>
</evidence>
<dbReference type="InterPro" id="IPR011993">
    <property type="entry name" value="PH-like_dom_sf"/>
</dbReference>
<keyword evidence="2" id="KW-0812">Transmembrane</keyword>
<keyword evidence="2" id="KW-0472">Membrane</keyword>
<dbReference type="Gene3D" id="2.30.29.30">
    <property type="entry name" value="Pleckstrin-homology domain (PH domain)/Phosphotyrosine-binding domain (PTB)"/>
    <property type="match status" value="1"/>
</dbReference>
<dbReference type="EnsemblPlants" id="MELO3C027418.2.1">
    <property type="protein sequence ID" value="MELO3C027418.2.1"/>
    <property type="gene ID" value="MELO3C027418.2"/>
</dbReference>
<proteinExistence type="inferred from homology"/>
<dbReference type="InterPro" id="IPR037848">
    <property type="entry name" value="GEM-like"/>
</dbReference>
<dbReference type="SMART" id="SM00568">
    <property type="entry name" value="GRAM"/>
    <property type="match status" value="1"/>
</dbReference>
<evidence type="ECO:0000256" key="2">
    <source>
        <dbReference type="SAM" id="Phobius"/>
    </source>
</evidence>
<dbReference type="Gramene" id="MELO3C027418.2.1">
    <property type="protein sequence ID" value="MELO3C027418.2.1"/>
    <property type="gene ID" value="MELO3C027418.2"/>
</dbReference>
<sequence length="254" mass="28775">FTNLRSLSLSLSRVILSLILIFFLLLRFERKMKTTIQEQIVLGIQMKSLGLARARLLGDPSKHLHISDDGSQSIKKYNGKDCILNRLNKNGKKTDNIIQALREHVKLGAKISETVKGKLSLGARILRVGGVRKIYKKLFSMNEEEKLLKVSQCYLSTTAGPLAGLLFISTHKIAFCSDKSIKIASPNGDHIRIHYKVTIPLGKITRVFQSENVKNPSEKYMEIVTLDNYEFWFMGFLNYHKSFNCLQEALSSQA</sequence>
<feature type="domain" description="GRAM" evidence="3">
    <location>
        <begin position="133"/>
        <end position="211"/>
    </location>
</feature>
<dbReference type="PANTHER" id="PTHR31969">
    <property type="entry name" value="GEM-LIKE PROTEIN 2"/>
    <property type="match status" value="1"/>
</dbReference>
<dbReference type="AlphaFoldDB" id="A0A9I9E1J8"/>
<dbReference type="Pfam" id="PF02893">
    <property type="entry name" value="GRAM"/>
    <property type="match status" value="1"/>
</dbReference>
<name>A0A9I9E1J8_CUCME</name>
<organism evidence="4">
    <name type="scientific">Cucumis melo</name>
    <name type="common">Muskmelon</name>
    <dbReference type="NCBI Taxonomy" id="3656"/>
    <lineage>
        <taxon>Eukaryota</taxon>
        <taxon>Viridiplantae</taxon>
        <taxon>Streptophyta</taxon>
        <taxon>Embryophyta</taxon>
        <taxon>Tracheophyta</taxon>
        <taxon>Spermatophyta</taxon>
        <taxon>Magnoliopsida</taxon>
        <taxon>eudicotyledons</taxon>
        <taxon>Gunneridae</taxon>
        <taxon>Pentapetalae</taxon>
        <taxon>rosids</taxon>
        <taxon>fabids</taxon>
        <taxon>Cucurbitales</taxon>
        <taxon>Cucurbitaceae</taxon>
        <taxon>Benincaseae</taxon>
        <taxon>Cucumis</taxon>
    </lineage>
</organism>
<keyword evidence="2" id="KW-1133">Transmembrane helix</keyword>
<reference evidence="4" key="1">
    <citation type="submission" date="2023-03" db="UniProtKB">
        <authorList>
            <consortium name="EnsemblPlants"/>
        </authorList>
    </citation>
    <scope>IDENTIFICATION</scope>
</reference>
<protein>
    <recommendedName>
        <fullName evidence="3">GRAM domain-containing protein</fullName>
    </recommendedName>
</protein>
<evidence type="ECO:0000256" key="1">
    <source>
        <dbReference type="ARBA" id="ARBA00009414"/>
    </source>
</evidence>
<comment type="similarity">
    <text evidence="1">Belongs to the GEM family.</text>
</comment>
<feature type="transmembrane region" description="Helical" evidence="2">
    <location>
        <begin position="6"/>
        <end position="26"/>
    </location>
</feature>
<evidence type="ECO:0000259" key="3">
    <source>
        <dbReference type="SMART" id="SM00568"/>
    </source>
</evidence>
<dbReference type="InterPro" id="IPR004182">
    <property type="entry name" value="GRAM"/>
</dbReference>
<accession>A0A9I9E1J8</accession>